<protein>
    <submittedName>
        <fullName evidence="2">Uncharacterized protein</fullName>
    </submittedName>
</protein>
<accession>A0ABR9TMA9</accession>
<comment type="caution">
    <text evidence="2">The sequence shown here is derived from an EMBL/GenBank/DDBJ whole genome shotgun (WGS) entry which is preliminary data.</text>
</comment>
<name>A0ABR9TMA9_9FLAO</name>
<organism evidence="2 3">
    <name type="scientific">Flavobacterium hungaricum</name>
    <dbReference type="NCBI Taxonomy" id="2082725"/>
    <lineage>
        <taxon>Bacteria</taxon>
        <taxon>Pseudomonadati</taxon>
        <taxon>Bacteroidota</taxon>
        <taxon>Flavobacteriia</taxon>
        <taxon>Flavobacteriales</taxon>
        <taxon>Flavobacteriaceae</taxon>
        <taxon>Flavobacterium</taxon>
    </lineage>
</organism>
<keyword evidence="1" id="KW-1133">Transmembrane helix</keyword>
<keyword evidence="3" id="KW-1185">Reference proteome</keyword>
<sequence>MEEFIIQHHHLEQKTILNMKKAIFLLIIFLIAIVGFTFVNAIVTSRHEYKKKYDFVISNIEIDAKGDLTFYDSINNKYFFASYRFNEFDKLGISVGDKVFKDHYSKKLIISRKINDKYKIYHIQQPNGLIPFSLYSY</sequence>
<feature type="transmembrane region" description="Helical" evidence="1">
    <location>
        <begin position="22"/>
        <end position="43"/>
    </location>
</feature>
<evidence type="ECO:0000256" key="1">
    <source>
        <dbReference type="SAM" id="Phobius"/>
    </source>
</evidence>
<evidence type="ECO:0000313" key="2">
    <source>
        <dbReference type="EMBL" id="MBE8726494.1"/>
    </source>
</evidence>
<reference evidence="2 3" key="1">
    <citation type="submission" date="2018-07" db="EMBL/GenBank/DDBJ databases">
        <title>Genome assembly of strain KB82.</title>
        <authorList>
            <person name="Kukolya J."/>
            <person name="Horvath B."/>
            <person name="Nagy I."/>
            <person name="Toth A."/>
        </authorList>
    </citation>
    <scope>NUCLEOTIDE SEQUENCE [LARGE SCALE GENOMIC DNA]</scope>
    <source>
        <strain evidence="2 3">Kb82</strain>
    </source>
</reference>
<evidence type="ECO:0000313" key="3">
    <source>
        <dbReference type="Proteomes" id="UP000640614"/>
    </source>
</evidence>
<keyword evidence="1" id="KW-0472">Membrane</keyword>
<gene>
    <name evidence="2" type="ORF">C4F50_16350</name>
</gene>
<keyword evidence="1" id="KW-0812">Transmembrane</keyword>
<proteinExistence type="predicted"/>
<dbReference type="Proteomes" id="UP000640614">
    <property type="component" value="Unassembled WGS sequence"/>
</dbReference>
<dbReference type="EMBL" id="PRDM01000003">
    <property type="protein sequence ID" value="MBE8726494.1"/>
    <property type="molecule type" value="Genomic_DNA"/>
</dbReference>